<dbReference type="Proteomes" id="UP001187531">
    <property type="component" value="Unassembled WGS sequence"/>
</dbReference>
<evidence type="ECO:0000259" key="1">
    <source>
        <dbReference type="PROSITE" id="PS51934"/>
    </source>
</evidence>
<dbReference type="PROSITE" id="PS51934">
    <property type="entry name" value="LRAT"/>
    <property type="match status" value="1"/>
</dbReference>
<feature type="domain" description="LRAT" evidence="1">
    <location>
        <begin position="1"/>
        <end position="93"/>
    </location>
</feature>
<sequence length="161" mass="18721">MSFIQIMNTSQNGLQTSHRNSLEKEIEVSLKWRINNQQTTRYDKTPRDEVVLIAIYAAYSNTLLPEFQNYNLLPTNCEHSVKWCFHGEEESLQVLPLSCLELSEKQSLRTSPRNNLEKKIEVSLKWRINNQQTTGYDARPKEEVDLIAIFAAYSNTPLPQF</sequence>
<evidence type="ECO:0000313" key="2">
    <source>
        <dbReference type="EMBL" id="KAK2707355.1"/>
    </source>
</evidence>
<keyword evidence="3" id="KW-1185">Reference proteome</keyword>
<reference evidence="2" key="1">
    <citation type="submission" date="2023-07" db="EMBL/GenBank/DDBJ databases">
        <title>Chromosome-level genome assembly of Artemia franciscana.</title>
        <authorList>
            <person name="Jo E."/>
        </authorList>
    </citation>
    <scope>NUCLEOTIDE SEQUENCE</scope>
    <source>
        <tissue evidence="2">Whole body</tissue>
    </source>
</reference>
<dbReference type="InterPro" id="IPR007053">
    <property type="entry name" value="LRAT_dom"/>
</dbReference>
<name>A0AA88L4A7_ARTSF</name>
<dbReference type="Gene3D" id="3.90.1720.10">
    <property type="entry name" value="endopeptidase domain like (from Nostoc punctiforme)"/>
    <property type="match status" value="1"/>
</dbReference>
<dbReference type="AlphaFoldDB" id="A0AA88L4A7"/>
<evidence type="ECO:0000313" key="3">
    <source>
        <dbReference type="Proteomes" id="UP001187531"/>
    </source>
</evidence>
<dbReference type="EMBL" id="JAVRJZ010000019">
    <property type="protein sequence ID" value="KAK2707355.1"/>
    <property type="molecule type" value="Genomic_DNA"/>
</dbReference>
<accession>A0AA88L4A7</accession>
<dbReference type="Pfam" id="PF04970">
    <property type="entry name" value="LRAT"/>
    <property type="match status" value="1"/>
</dbReference>
<gene>
    <name evidence="2" type="ORF">QYM36_015143</name>
</gene>
<proteinExistence type="predicted"/>
<protein>
    <recommendedName>
        <fullName evidence="1">LRAT domain-containing protein</fullName>
    </recommendedName>
</protein>
<organism evidence="2 3">
    <name type="scientific">Artemia franciscana</name>
    <name type="common">Brine shrimp</name>
    <name type="synonym">Artemia sanfranciscana</name>
    <dbReference type="NCBI Taxonomy" id="6661"/>
    <lineage>
        <taxon>Eukaryota</taxon>
        <taxon>Metazoa</taxon>
        <taxon>Ecdysozoa</taxon>
        <taxon>Arthropoda</taxon>
        <taxon>Crustacea</taxon>
        <taxon>Branchiopoda</taxon>
        <taxon>Anostraca</taxon>
        <taxon>Artemiidae</taxon>
        <taxon>Artemia</taxon>
    </lineage>
</organism>
<comment type="caution">
    <text evidence="2">The sequence shown here is derived from an EMBL/GenBank/DDBJ whole genome shotgun (WGS) entry which is preliminary data.</text>
</comment>